<keyword evidence="2" id="KW-1185">Reference proteome</keyword>
<name>A0A7W9KFP6_9PSEU</name>
<organism evidence="1 2">
    <name type="scientific">Kutzneria kofuensis</name>
    <dbReference type="NCBI Taxonomy" id="103725"/>
    <lineage>
        <taxon>Bacteria</taxon>
        <taxon>Bacillati</taxon>
        <taxon>Actinomycetota</taxon>
        <taxon>Actinomycetes</taxon>
        <taxon>Pseudonocardiales</taxon>
        <taxon>Pseudonocardiaceae</taxon>
        <taxon>Kutzneria</taxon>
    </lineage>
</organism>
<dbReference type="RefSeq" id="WP_184862133.1">
    <property type="nucleotide sequence ID" value="NZ_JACHIR010000001.1"/>
</dbReference>
<evidence type="ECO:0000313" key="1">
    <source>
        <dbReference type="EMBL" id="MBB5891782.1"/>
    </source>
</evidence>
<protein>
    <recommendedName>
        <fullName evidence="3">Transcriptional regulator, AbiEi antitoxin, Type IV TA system</fullName>
    </recommendedName>
</protein>
<proteinExistence type="predicted"/>
<reference evidence="1 2" key="1">
    <citation type="submission" date="2020-08" db="EMBL/GenBank/DDBJ databases">
        <title>Sequencing the genomes of 1000 actinobacteria strains.</title>
        <authorList>
            <person name="Klenk H.-P."/>
        </authorList>
    </citation>
    <scope>NUCLEOTIDE SEQUENCE [LARGE SCALE GENOMIC DNA]</scope>
    <source>
        <strain evidence="1 2">DSM 43851</strain>
    </source>
</reference>
<sequence length="321" mass="35492">MKRGTWAVHTDELVRASRDGVIRVQRLQTLGVPEATSYRRCQPGGPWRWLLPGIVLLSNGQPTRRQQIEAALLHGGPEALLTGCEAARLHGLSRIPDNGRFHILVPQASHIRSARFAVVERTIHMPDAVQKHGLRLAPLERAVLDAVRRWRRIDPVRALLAEAVQRGRCRPAELLAELNSGSRRGSALPRRVLAEIDEGARSVAEAEGLRIWQASGLPTAVWNVPVVNNDGRFIAVPDAWCDEVAMAWEIDSFEWHFDAHGYARTVARNTRYAGAGIVVVQTLPSRLRDDPAGVIAELRAAYKAANARPRPPVRLNPVHAA</sequence>
<evidence type="ECO:0008006" key="3">
    <source>
        <dbReference type="Google" id="ProtNLM"/>
    </source>
</evidence>
<dbReference type="Proteomes" id="UP000585638">
    <property type="component" value="Unassembled WGS sequence"/>
</dbReference>
<accession>A0A7W9KFP6</accession>
<gene>
    <name evidence="1" type="ORF">BJ998_002978</name>
</gene>
<dbReference type="AlphaFoldDB" id="A0A7W9KFP6"/>
<dbReference type="EMBL" id="JACHIR010000001">
    <property type="protein sequence ID" value="MBB5891782.1"/>
    <property type="molecule type" value="Genomic_DNA"/>
</dbReference>
<comment type="caution">
    <text evidence="1">The sequence shown here is derived from an EMBL/GenBank/DDBJ whole genome shotgun (WGS) entry which is preliminary data.</text>
</comment>
<evidence type="ECO:0000313" key="2">
    <source>
        <dbReference type="Proteomes" id="UP000585638"/>
    </source>
</evidence>